<gene>
    <name evidence="2" type="ORF">TSPGSL018_22555</name>
</gene>
<protein>
    <submittedName>
        <fullName evidence="2">Uncharacterized protein</fullName>
    </submittedName>
</protein>
<dbReference type="EMBL" id="GBEZ01010018">
    <property type="protein sequence ID" value="JAC75621.1"/>
    <property type="molecule type" value="Transcribed_RNA"/>
</dbReference>
<sequence length="139" mass="14442">AGQGCPATVMQDDERELLSWAAGVTGTQLSLLSLDDGGSKGSGYEGEGRTPASDESGIGQTARRSDGEVSGNVAPQDQLAARSLGHGRGGDEVPAEERSTPDTPQERLEQGGWVHRCGILGGPALLERLSWGSEDRQSP</sequence>
<feature type="non-terminal residue" evidence="2">
    <location>
        <position position="139"/>
    </location>
</feature>
<accession>A0A061RYM5</accession>
<dbReference type="AlphaFoldDB" id="A0A061RYM5"/>
<evidence type="ECO:0000313" key="2">
    <source>
        <dbReference type="EMBL" id="JAC75621.1"/>
    </source>
</evidence>
<feature type="compositionally biased region" description="Basic and acidic residues" evidence="1">
    <location>
        <begin position="88"/>
        <end position="109"/>
    </location>
</feature>
<proteinExistence type="predicted"/>
<organism evidence="2">
    <name type="scientific">Tetraselmis sp. GSL018</name>
    <dbReference type="NCBI Taxonomy" id="582737"/>
    <lineage>
        <taxon>Eukaryota</taxon>
        <taxon>Viridiplantae</taxon>
        <taxon>Chlorophyta</taxon>
        <taxon>core chlorophytes</taxon>
        <taxon>Chlorodendrophyceae</taxon>
        <taxon>Chlorodendrales</taxon>
        <taxon>Chlorodendraceae</taxon>
        <taxon>Tetraselmis</taxon>
    </lineage>
</organism>
<reference evidence="2" key="1">
    <citation type="submission" date="2014-05" db="EMBL/GenBank/DDBJ databases">
        <title>The transcriptome of the halophilic microalga Tetraselmis sp. GSL018 isolated from the Great Salt Lake, Utah.</title>
        <authorList>
            <person name="Jinkerson R.E."/>
            <person name="D'Adamo S."/>
            <person name="Posewitz M.C."/>
        </authorList>
    </citation>
    <scope>NUCLEOTIDE SEQUENCE</scope>
    <source>
        <strain evidence="2">GSL018</strain>
    </source>
</reference>
<feature type="non-terminal residue" evidence="2">
    <location>
        <position position="1"/>
    </location>
</feature>
<name>A0A061RYM5_9CHLO</name>
<evidence type="ECO:0000256" key="1">
    <source>
        <dbReference type="SAM" id="MobiDB-lite"/>
    </source>
</evidence>
<feature type="region of interest" description="Disordered" evidence="1">
    <location>
        <begin position="31"/>
        <end position="113"/>
    </location>
</feature>